<feature type="binding site" evidence="9 12">
    <location>
        <begin position="260"/>
        <end position="263"/>
    </location>
    <ligand>
        <name>substrate</name>
    </ligand>
</feature>
<dbReference type="CDD" id="cd16010">
    <property type="entry name" value="iPGM"/>
    <property type="match status" value="1"/>
</dbReference>
<dbReference type="GO" id="GO:0004619">
    <property type="term" value="F:phosphoglycerate mutase activity"/>
    <property type="evidence" value="ECO:0007669"/>
    <property type="project" value="UniProtKB-UniRule"/>
</dbReference>
<feature type="binding site" evidence="9 13">
    <location>
        <position position="461"/>
    </location>
    <ligand>
        <name>Mn(2+)</name>
        <dbReference type="ChEBI" id="CHEBI:29035"/>
        <label>1</label>
    </ligand>
</feature>
<keyword evidence="5 9" id="KW-0479">Metal-binding</keyword>
<evidence type="ECO:0000256" key="13">
    <source>
        <dbReference type="PIRSR" id="PIRSR001492-3"/>
    </source>
</evidence>
<dbReference type="InterPro" id="IPR036646">
    <property type="entry name" value="PGAM_B_sf"/>
</dbReference>
<feature type="binding site" evidence="9 13">
    <location>
        <position position="402"/>
    </location>
    <ligand>
        <name>Mn(2+)</name>
        <dbReference type="ChEBI" id="CHEBI:29035"/>
        <label>1</label>
    </ligand>
</feature>
<accession>A0A1M7T8F7</accession>
<dbReference type="AlphaFoldDB" id="A0A1M7T8F7"/>
<evidence type="ECO:0000256" key="12">
    <source>
        <dbReference type="PIRSR" id="PIRSR001492-2"/>
    </source>
</evidence>
<feature type="binding site" evidence="9 12">
    <location>
        <position position="189"/>
    </location>
    <ligand>
        <name>substrate</name>
    </ligand>
</feature>
<feature type="binding site" evidence="9 12">
    <location>
        <position position="334"/>
    </location>
    <ligand>
        <name>substrate</name>
    </ligand>
</feature>
<dbReference type="EC" id="5.4.2.12" evidence="9 10"/>
<keyword evidence="6 9" id="KW-0324">Glycolysis</keyword>
<dbReference type="InterPro" id="IPR017850">
    <property type="entry name" value="Alkaline_phosphatase_core_sf"/>
</dbReference>
<dbReference type="Pfam" id="PF01676">
    <property type="entry name" value="Metalloenzyme"/>
    <property type="match status" value="1"/>
</dbReference>
<feature type="binding site" evidence="9 13">
    <location>
        <position position="443"/>
    </location>
    <ligand>
        <name>Mn(2+)</name>
        <dbReference type="ChEBI" id="CHEBI:29035"/>
        <label>2</label>
    </ligand>
</feature>
<evidence type="ECO:0000256" key="4">
    <source>
        <dbReference type="ARBA" id="ARBA00008819"/>
    </source>
</evidence>
<proteinExistence type="inferred from homology"/>
<dbReference type="GO" id="GO:0030145">
    <property type="term" value="F:manganese ion binding"/>
    <property type="evidence" value="ECO:0007669"/>
    <property type="project" value="UniProtKB-UniRule"/>
</dbReference>
<comment type="pathway">
    <text evidence="3 9">Carbohydrate degradation; glycolysis; pyruvate from D-glyceraldehyde 3-phosphate: step 3/5.</text>
</comment>
<comment type="similarity">
    <text evidence="4 9">Belongs to the BPG-independent phosphoglycerate mutase family.</text>
</comment>
<dbReference type="Gene3D" id="3.40.720.10">
    <property type="entry name" value="Alkaline Phosphatase, subunit A"/>
    <property type="match status" value="1"/>
</dbReference>
<evidence type="ECO:0000256" key="8">
    <source>
        <dbReference type="ARBA" id="ARBA00023235"/>
    </source>
</evidence>
<evidence type="ECO:0000256" key="2">
    <source>
        <dbReference type="ARBA" id="ARBA00002315"/>
    </source>
</evidence>
<keyword evidence="17" id="KW-1185">Reference proteome</keyword>
<evidence type="ECO:0000313" key="16">
    <source>
        <dbReference type="EMBL" id="SHN66998.1"/>
    </source>
</evidence>
<evidence type="ECO:0000256" key="6">
    <source>
        <dbReference type="ARBA" id="ARBA00023152"/>
    </source>
</evidence>
<dbReference type="GO" id="GO:0005829">
    <property type="term" value="C:cytosol"/>
    <property type="evidence" value="ECO:0007669"/>
    <property type="project" value="TreeGrafter"/>
</dbReference>
<feature type="domain" description="Metalloenzyme" evidence="14">
    <location>
        <begin position="8"/>
        <end position="503"/>
    </location>
</feature>
<dbReference type="SUPFAM" id="SSF53649">
    <property type="entry name" value="Alkaline phosphatase-like"/>
    <property type="match status" value="1"/>
</dbReference>
<feature type="binding site" evidence="9 13">
    <location>
        <position position="64"/>
    </location>
    <ligand>
        <name>Mn(2+)</name>
        <dbReference type="ChEBI" id="CHEBI:29035"/>
        <label>2</label>
    </ligand>
</feature>
<evidence type="ECO:0000256" key="9">
    <source>
        <dbReference type="HAMAP-Rule" id="MF_01038"/>
    </source>
</evidence>
<comment type="subunit">
    <text evidence="9">Monomer.</text>
</comment>
<dbReference type="STRING" id="1121455.SAMN02745728_01720"/>
<dbReference type="Pfam" id="PF06415">
    <property type="entry name" value="iPGM_N"/>
    <property type="match status" value="1"/>
</dbReference>
<feature type="binding site" evidence="9 13">
    <location>
        <position position="444"/>
    </location>
    <ligand>
        <name>Mn(2+)</name>
        <dbReference type="ChEBI" id="CHEBI:29035"/>
        <label>2</label>
    </ligand>
</feature>
<reference evidence="16 17" key="1">
    <citation type="submission" date="2016-12" db="EMBL/GenBank/DDBJ databases">
        <authorList>
            <person name="Song W.-J."/>
            <person name="Kurnit D.M."/>
        </authorList>
    </citation>
    <scope>NUCLEOTIDE SEQUENCE [LARGE SCALE GENOMIC DNA]</scope>
    <source>
        <strain evidence="16 17">DSM 11393</strain>
    </source>
</reference>
<evidence type="ECO:0000256" key="1">
    <source>
        <dbReference type="ARBA" id="ARBA00000370"/>
    </source>
</evidence>
<evidence type="ECO:0000313" key="17">
    <source>
        <dbReference type="Proteomes" id="UP000186469"/>
    </source>
</evidence>
<evidence type="ECO:0000256" key="3">
    <source>
        <dbReference type="ARBA" id="ARBA00004798"/>
    </source>
</evidence>
<comment type="catalytic activity">
    <reaction evidence="1 9">
        <text>(2R)-2-phosphoglycerate = (2R)-3-phosphoglycerate</text>
        <dbReference type="Rhea" id="RHEA:15901"/>
        <dbReference type="ChEBI" id="CHEBI:58272"/>
        <dbReference type="ChEBI" id="CHEBI:58289"/>
        <dbReference type="EC" id="5.4.2.12"/>
    </reaction>
</comment>
<feature type="binding site" evidence="9 13">
    <location>
        <position position="14"/>
    </location>
    <ligand>
        <name>Mn(2+)</name>
        <dbReference type="ChEBI" id="CHEBI:29035"/>
        <label>2</label>
    </ligand>
</feature>
<dbReference type="HAMAP" id="MF_01038">
    <property type="entry name" value="GpmI"/>
    <property type="match status" value="1"/>
</dbReference>
<comment type="cofactor">
    <cofactor evidence="9">
        <name>Mn(2+)</name>
        <dbReference type="ChEBI" id="CHEBI:29035"/>
    </cofactor>
    <text evidence="9">Binds 2 manganese ions per subunit.</text>
</comment>
<evidence type="ECO:0000259" key="14">
    <source>
        <dbReference type="Pfam" id="PF01676"/>
    </source>
</evidence>
<evidence type="ECO:0000256" key="5">
    <source>
        <dbReference type="ARBA" id="ARBA00022723"/>
    </source>
</evidence>
<gene>
    <name evidence="9" type="primary">gpmI</name>
    <name evidence="16" type="ORF">SAMN02745728_01720</name>
</gene>
<comment type="function">
    <text evidence="2 9">Catalyzes the interconversion of 2-phosphoglycerate and 3-phosphoglycerate.</text>
</comment>
<dbReference type="Gene3D" id="3.40.1450.10">
    <property type="entry name" value="BPG-independent phosphoglycerate mutase, domain B"/>
    <property type="match status" value="1"/>
</dbReference>
<dbReference type="GO" id="GO:0006007">
    <property type="term" value="P:glucose catabolic process"/>
    <property type="evidence" value="ECO:0007669"/>
    <property type="project" value="InterPro"/>
</dbReference>
<feature type="active site" description="Phosphoserine intermediate" evidence="9 11">
    <location>
        <position position="64"/>
    </location>
</feature>
<dbReference type="PANTHER" id="PTHR31637">
    <property type="entry name" value="2,3-BISPHOSPHOGLYCERATE-INDEPENDENT PHOSPHOGLYCERATE MUTASE"/>
    <property type="match status" value="1"/>
</dbReference>
<dbReference type="InterPro" id="IPR005995">
    <property type="entry name" value="Pgm_bpd_ind"/>
</dbReference>
<keyword evidence="7 9" id="KW-0464">Manganese</keyword>
<evidence type="ECO:0000256" key="7">
    <source>
        <dbReference type="ARBA" id="ARBA00023211"/>
    </source>
</evidence>
<dbReference type="PANTHER" id="PTHR31637:SF0">
    <property type="entry name" value="2,3-BISPHOSPHOGLYCERATE-INDEPENDENT PHOSPHOGLYCERATE MUTASE"/>
    <property type="match status" value="1"/>
</dbReference>
<evidence type="ECO:0000259" key="15">
    <source>
        <dbReference type="Pfam" id="PF06415"/>
    </source>
</evidence>
<sequence length="519" mass="57513">MNNQYIPTILLILDGWGVADSGSGNAISLANVPNMKKVLNYQAQTRLECSGRAVGLPLGYMGNSEVGHMNIGSGRVVYQDMTKIDMAIEKHELEKNEVLLKLLEDAKKGSKRIHFCGLLSDSGVHSHIDHLFALIKIARNADLEVLIDCFMDGRDAEPTSGVVYMQKLLDWIKQNNFQDKVHIASLIGRYYAMDRDKRWERTQIAWDCLVEAKAELISDPVKALKSAYANGETDEFIKPRILNPEYKISNGDAVFFFNFRADRVRQITAAFKAENFTGFDLKNSRPNINLATMTAYDASLPLPAAFVKQPLNNTLGELVSKMGLKQLRVAETEKYAHVTYFFNAGKEEPFVGEKRILINSPRDVATYDLKPEMSAYEVTDSLIKEWEKGEASLYVCNLANCDMVGHTGIIPAAIKACEAVDACLGKIIDAVAATGGRLMITADHGNIEELLTPEGNPQTAHTKNPVPFILMEFDKNHQLLPPRKMVNSGKLGDIAVTILKLWGASVPSEMDGNSLTEEV</sequence>
<organism evidence="16 17">
    <name type="scientific">Desulfovibrio litoralis DSM 11393</name>
    <dbReference type="NCBI Taxonomy" id="1121455"/>
    <lineage>
        <taxon>Bacteria</taxon>
        <taxon>Pseudomonadati</taxon>
        <taxon>Thermodesulfobacteriota</taxon>
        <taxon>Desulfovibrionia</taxon>
        <taxon>Desulfovibrionales</taxon>
        <taxon>Desulfovibrionaceae</taxon>
        <taxon>Desulfovibrio</taxon>
    </lineage>
</organism>
<dbReference type="EMBL" id="FRDI01000008">
    <property type="protein sequence ID" value="SHN66998.1"/>
    <property type="molecule type" value="Genomic_DNA"/>
</dbReference>
<dbReference type="NCBIfam" id="TIGR01307">
    <property type="entry name" value="pgm_bpd_ind"/>
    <property type="match status" value="1"/>
</dbReference>
<evidence type="ECO:0000256" key="11">
    <source>
        <dbReference type="PIRSR" id="PIRSR001492-1"/>
    </source>
</evidence>
<dbReference type="InterPro" id="IPR011258">
    <property type="entry name" value="BPG-indep_PGM_N"/>
</dbReference>
<feature type="binding site" evidence="9 12">
    <location>
        <begin position="154"/>
        <end position="155"/>
    </location>
    <ligand>
        <name>substrate</name>
    </ligand>
</feature>
<feature type="binding site" evidence="9 12">
    <location>
        <position position="125"/>
    </location>
    <ligand>
        <name>substrate</name>
    </ligand>
</feature>
<feature type="binding site" evidence="9 13">
    <location>
        <position position="406"/>
    </location>
    <ligand>
        <name>Mn(2+)</name>
        <dbReference type="ChEBI" id="CHEBI:29035"/>
        <label>1</label>
    </ligand>
</feature>
<dbReference type="RefSeq" id="WP_084650663.1">
    <property type="nucleotide sequence ID" value="NZ_FRDI01000008.1"/>
</dbReference>
<name>A0A1M7T8F7_9BACT</name>
<dbReference type="PIRSF" id="PIRSF001492">
    <property type="entry name" value="IPGAM"/>
    <property type="match status" value="1"/>
</dbReference>
<feature type="binding site" evidence="9 12">
    <location>
        <position position="195"/>
    </location>
    <ligand>
        <name>substrate</name>
    </ligand>
</feature>
<keyword evidence="8 9" id="KW-0413">Isomerase</keyword>
<evidence type="ECO:0000256" key="10">
    <source>
        <dbReference type="NCBIfam" id="TIGR01307"/>
    </source>
</evidence>
<protein>
    <recommendedName>
        <fullName evidence="9 10">2,3-bisphosphoglycerate-independent phosphoglycerate mutase</fullName>
        <shortName evidence="9">BPG-independent PGAM</shortName>
        <shortName evidence="9">Phosphoglyceromutase</shortName>
        <shortName evidence="9">iPGM</shortName>
        <ecNumber evidence="9 10">5.4.2.12</ecNumber>
    </recommendedName>
</protein>
<dbReference type="Proteomes" id="UP000186469">
    <property type="component" value="Unassembled WGS sequence"/>
</dbReference>
<feature type="domain" description="BPG-independent PGAM N-terminal" evidence="15">
    <location>
        <begin position="84"/>
        <end position="297"/>
    </location>
</feature>
<dbReference type="InterPro" id="IPR006124">
    <property type="entry name" value="Metalloenzyme"/>
</dbReference>
<dbReference type="UniPathway" id="UPA00109">
    <property type="reaction ID" value="UER00186"/>
</dbReference>
<dbReference type="FunFam" id="3.40.1450.10:FF:000002">
    <property type="entry name" value="2,3-bisphosphoglycerate-independent phosphoglycerate mutase"/>
    <property type="match status" value="1"/>
</dbReference>
<dbReference type="GO" id="GO:0006096">
    <property type="term" value="P:glycolytic process"/>
    <property type="evidence" value="ECO:0007669"/>
    <property type="project" value="UniProtKB-UniRule"/>
</dbReference>
<dbReference type="SUPFAM" id="SSF64158">
    <property type="entry name" value="2,3-Bisphosphoglycerate-independent phosphoglycerate mutase, substrate-binding domain"/>
    <property type="match status" value="1"/>
</dbReference>